<name>A0A4S4BZR8_9BACI</name>
<organism evidence="1 2">
    <name type="scientific">Metabacillus sediminilitoris</name>
    <dbReference type="NCBI Taxonomy" id="2567941"/>
    <lineage>
        <taxon>Bacteria</taxon>
        <taxon>Bacillati</taxon>
        <taxon>Bacillota</taxon>
        <taxon>Bacilli</taxon>
        <taxon>Bacillales</taxon>
        <taxon>Bacillaceae</taxon>
        <taxon>Metabacillus</taxon>
    </lineage>
</organism>
<comment type="caution">
    <text evidence="1">The sequence shown here is derived from an EMBL/GenBank/DDBJ whole genome shotgun (WGS) entry which is preliminary data.</text>
</comment>
<dbReference type="Proteomes" id="UP000310334">
    <property type="component" value="Unassembled WGS sequence"/>
</dbReference>
<sequence>MNKVLTLNLHLKNQLRIDQVLTINQLAKSYDGNVYFLTERKHIINAAKFPSLIAYLLTVKNGQSLKMIIDGPYPQNVLNRIEEISLSTAINQKEQLLQPALKIKL</sequence>
<dbReference type="EMBL" id="SSNT01000007">
    <property type="protein sequence ID" value="THF80120.1"/>
    <property type="molecule type" value="Genomic_DNA"/>
</dbReference>
<dbReference type="RefSeq" id="WP_136353633.1">
    <property type="nucleotide sequence ID" value="NZ_CP046266.1"/>
</dbReference>
<protein>
    <recommendedName>
        <fullName evidence="3">HPr domain-containing protein</fullName>
    </recommendedName>
</protein>
<reference evidence="1 2" key="1">
    <citation type="submission" date="2019-04" db="EMBL/GenBank/DDBJ databases">
        <title>Bacillus sediminilitoris sp. nov., isolated from a tidal flat sediment on the East China Sea.</title>
        <authorList>
            <person name="Wei Y."/>
            <person name="Mao H."/>
            <person name="Fang J."/>
        </authorList>
    </citation>
    <scope>NUCLEOTIDE SEQUENCE [LARGE SCALE GENOMIC DNA]</scope>
    <source>
        <strain evidence="1 2">DSL-17</strain>
    </source>
</reference>
<evidence type="ECO:0000313" key="1">
    <source>
        <dbReference type="EMBL" id="THF80120.1"/>
    </source>
</evidence>
<accession>A0A4S4BZR8</accession>
<dbReference type="OrthoDB" id="2881824at2"/>
<dbReference type="AlphaFoldDB" id="A0A4S4BZR8"/>
<keyword evidence="2" id="KW-1185">Reference proteome</keyword>
<evidence type="ECO:0008006" key="3">
    <source>
        <dbReference type="Google" id="ProtNLM"/>
    </source>
</evidence>
<proteinExistence type="predicted"/>
<evidence type="ECO:0000313" key="2">
    <source>
        <dbReference type="Proteomes" id="UP000310334"/>
    </source>
</evidence>
<gene>
    <name evidence="1" type="ORF">E6W99_10630</name>
</gene>